<organism evidence="1">
    <name type="scientific">Sesamum latifolium</name>
    <dbReference type="NCBI Taxonomy" id="2727402"/>
    <lineage>
        <taxon>Eukaryota</taxon>
        <taxon>Viridiplantae</taxon>
        <taxon>Streptophyta</taxon>
        <taxon>Embryophyta</taxon>
        <taxon>Tracheophyta</taxon>
        <taxon>Spermatophyta</taxon>
        <taxon>Magnoliopsida</taxon>
        <taxon>eudicotyledons</taxon>
        <taxon>Gunneridae</taxon>
        <taxon>Pentapetalae</taxon>
        <taxon>asterids</taxon>
        <taxon>lamiids</taxon>
        <taxon>Lamiales</taxon>
        <taxon>Pedaliaceae</taxon>
        <taxon>Sesamum</taxon>
    </lineage>
</organism>
<dbReference type="EMBL" id="JACGWN010000006">
    <property type="protein sequence ID" value="KAL0445677.1"/>
    <property type="molecule type" value="Genomic_DNA"/>
</dbReference>
<sequence length="82" mass="9251">MDKEGSSPAHWIPGRWIQVAEYQVDGSRSLVLGRWFQVAGSAIIDLRPARAEFGSFHQDESCAIFLGKESLTRKHLFWKGSC</sequence>
<gene>
    <name evidence="1" type="ORF">Slati_1695600</name>
</gene>
<reference evidence="1" key="1">
    <citation type="submission" date="2020-06" db="EMBL/GenBank/DDBJ databases">
        <authorList>
            <person name="Li T."/>
            <person name="Hu X."/>
            <person name="Zhang T."/>
            <person name="Song X."/>
            <person name="Zhang H."/>
            <person name="Dai N."/>
            <person name="Sheng W."/>
            <person name="Hou X."/>
            <person name="Wei L."/>
        </authorList>
    </citation>
    <scope>NUCLEOTIDE SEQUENCE</scope>
    <source>
        <strain evidence="1">KEN1</strain>
        <tissue evidence="1">Leaf</tissue>
    </source>
</reference>
<reference evidence="1" key="2">
    <citation type="journal article" date="2024" name="Plant">
        <title>Genomic evolution and insights into agronomic trait innovations of Sesamum species.</title>
        <authorList>
            <person name="Miao H."/>
            <person name="Wang L."/>
            <person name="Qu L."/>
            <person name="Liu H."/>
            <person name="Sun Y."/>
            <person name="Le M."/>
            <person name="Wang Q."/>
            <person name="Wei S."/>
            <person name="Zheng Y."/>
            <person name="Lin W."/>
            <person name="Duan Y."/>
            <person name="Cao H."/>
            <person name="Xiong S."/>
            <person name="Wang X."/>
            <person name="Wei L."/>
            <person name="Li C."/>
            <person name="Ma Q."/>
            <person name="Ju M."/>
            <person name="Zhao R."/>
            <person name="Li G."/>
            <person name="Mu C."/>
            <person name="Tian Q."/>
            <person name="Mei H."/>
            <person name="Zhang T."/>
            <person name="Gao T."/>
            <person name="Zhang H."/>
        </authorList>
    </citation>
    <scope>NUCLEOTIDE SEQUENCE</scope>
    <source>
        <strain evidence="1">KEN1</strain>
    </source>
</reference>
<accession>A0AAW2WUY8</accession>
<protein>
    <submittedName>
        <fullName evidence="1">Uncharacterized protein</fullName>
    </submittedName>
</protein>
<proteinExistence type="predicted"/>
<name>A0AAW2WUY8_9LAMI</name>
<dbReference type="AlphaFoldDB" id="A0AAW2WUY8"/>
<evidence type="ECO:0000313" key="1">
    <source>
        <dbReference type="EMBL" id="KAL0445677.1"/>
    </source>
</evidence>
<comment type="caution">
    <text evidence="1">The sequence shown here is derived from an EMBL/GenBank/DDBJ whole genome shotgun (WGS) entry which is preliminary data.</text>
</comment>